<dbReference type="AlphaFoldDB" id="A0A939GKY9"/>
<evidence type="ECO:0000313" key="4">
    <source>
        <dbReference type="Proteomes" id="UP000664034"/>
    </source>
</evidence>
<reference evidence="3" key="1">
    <citation type="submission" date="2021-03" db="EMBL/GenBank/DDBJ databases">
        <title>Fibrella sp. HMF5335 genome sequencing and assembly.</title>
        <authorList>
            <person name="Kang H."/>
            <person name="Kim H."/>
            <person name="Bae S."/>
            <person name="Joh K."/>
        </authorList>
    </citation>
    <scope>NUCLEOTIDE SEQUENCE</scope>
    <source>
        <strain evidence="3">HMF5335</strain>
    </source>
</reference>
<evidence type="ECO:0008006" key="5">
    <source>
        <dbReference type="Google" id="ProtNLM"/>
    </source>
</evidence>
<evidence type="ECO:0000313" key="3">
    <source>
        <dbReference type="EMBL" id="MBO0938327.1"/>
    </source>
</evidence>
<evidence type="ECO:0000256" key="1">
    <source>
        <dbReference type="SAM" id="MobiDB-lite"/>
    </source>
</evidence>
<accession>A0A939GKY9</accession>
<keyword evidence="2" id="KW-0732">Signal</keyword>
<comment type="caution">
    <text evidence="3">The sequence shown here is derived from an EMBL/GenBank/DDBJ whole genome shotgun (WGS) entry which is preliminary data.</text>
</comment>
<sequence>MKTGIHFLLLTLMALPVLSQNKPASTTPPAVVSVVEGLTGKQFVPDTSYTALSAEDATLLAKEPRANWDIPRESGKYMTYSNLVVGTRSYQLLIAKAPKDEFATATLLRYATPKSKPEPIARGTLKPKAADVKPTEKPN</sequence>
<feature type="region of interest" description="Disordered" evidence="1">
    <location>
        <begin position="113"/>
        <end position="139"/>
    </location>
</feature>
<feature type="signal peptide" evidence="2">
    <location>
        <begin position="1"/>
        <end position="19"/>
    </location>
</feature>
<feature type="chain" id="PRO_5037413661" description="DUF4377 domain-containing protein" evidence="2">
    <location>
        <begin position="20"/>
        <end position="139"/>
    </location>
</feature>
<dbReference type="RefSeq" id="WP_207365867.1">
    <property type="nucleotide sequence ID" value="NZ_JAFMYV010000009.1"/>
</dbReference>
<dbReference type="EMBL" id="JAFMYV010000009">
    <property type="protein sequence ID" value="MBO0938327.1"/>
    <property type="molecule type" value="Genomic_DNA"/>
</dbReference>
<dbReference type="Proteomes" id="UP000664034">
    <property type="component" value="Unassembled WGS sequence"/>
</dbReference>
<proteinExistence type="predicted"/>
<gene>
    <name evidence="3" type="ORF">J2I47_17380</name>
</gene>
<evidence type="ECO:0000256" key="2">
    <source>
        <dbReference type="SAM" id="SignalP"/>
    </source>
</evidence>
<feature type="compositionally biased region" description="Basic and acidic residues" evidence="1">
    <location>
        <begin position="128"/>
        <end position="139"/>
    </location>
</feature>
<name>A0A939GKY9_9BACT</name>
<protein>
    <recommendedName>
        <fullName evidence="5">DUF4377 domain-containing protein</fullName>
    </recommendedName>
</protein>
<keyword evidence="4" id="KW-1185">Reference proteome</keyword>
<organism evidence="3 4">
    <name type="scientific">Fibrella rubiginis</name>
    <dbReference type="NCBI Taxonomy" id="2817060"/>
    <lineage>
        <taxon>Bacteria</taxon>
        <taxon>Pseudomonadati</taxon>
        <taxon>Bacteroidota</taxon>
        <taxon>Cytophagia</taxon>
        <taxon>Cytophagales</taxon>
        <taxon>Spirosomataceae</taxon>
        <taxon>Fibrella</taxon>
    </lineage>
</organism>